<gene>
    <name evidence="3" type="ORF">BS50DRAFT_478861</name>
</gene>
<feature type="compositionally biased region" description="Acidic residues" evidence="1">
    <location>
        <begin position="476"/>
        <end position="493"/>
    </location>
</feature>
<dbReference type="PANTHER" id="PTHR28153">
    <property type="entry name" value="PROTEIN, PUTATIVE-RELATED"/>
    <property type="match status" value="1"/>
</dbReference>
<accession>A0A2T2P9P6</accession>
<feature type="region of interest" description="Disordered" evidence="1">
    <location>
        <begin position="362"/>
        <end position="382"/>
    </location>
</feature>
<keyword evidence="4" id="KW-1185">Reference proteome</keyword>
<name>A0A2T2P9P6_CORCC</name>
<dbReference type="OrthoDB" id="2152680at2759"/>
<dbReference type="InterPro" id="IPR028115">
    <property type="entry name" value="DUF4484"/>
</dbReference>
<evidence type="ECO:0000313" key="4">
    <source>
        <dbReference type="Proteomes" id="UP000240883"/>
    </source>
</evidence>
<evidence type="ECO:0000313" key="3">
    <source>
        <dbReference type="EMBL" id="PSN74286.1"/>
    </source>
</evidence>
<dbReference type="STRING" id="1448308.A0A2T2P9P6"/>
<dbReference type="InterPro" id="IPR053056">
    <property type="entry name" value="Lipid_Metab_Assoc_Protein"/>
</dbReference>
<dbReference type="AlphaFoldDB" id="A0A2T2P9P6"/>
<dbReference type="Pfam" id="PF09804">
    <property type="entry name" value="DENND11"/>
    <property type="match status" value="1"/>
</dbReference>
<reference evidence="3 4" key="1">
    <citation type="journal article" date="2018" name="Front. Microbiol.">
        <title>Genome-Wide Analysis of Corynespora cassiicola Leaf Fall Disease Putative Effectors.</title>
        <authorList>
            <person name="Lopez D."/>
            <person name="Ribeiro S."/>
            <person name="Label P."/>
            <person name="Fumanal B."/>
            <person name="Venisse J.S."/>
            <person name="Kohler A."/>
            <person name="de Oliveira R.R."/>
            <person name="Labutti K."/>
            <person name="Lipzen A."/>
            <person name="Lail K."/>
            <person name="Bauer D."/>
            <person name="Ohm R.A."/>
            <person name="Barry K.W."/>
            <person name="Spatafora J."/>
            <person name="Grigoriev I.V."/>
            <person name="Martin F.M."/>
            <person name="Pujade-Renaud V."/>
        </authorList>
    </citation>
    <scope>NUCLEOTIDE SEQUENCE [LARGE SCALE GENOMIC DNA]</scope>
    <source>
        <strain evidence="3 4">Philippines</strain>
    </source>
</reference>
<proteinExistence type="predicted"/>
<dbReference type="InterPro" id="IPR018626">
    <property type="entry name" value="LCHN/Anr2"/>
</dbReference>
<evidence type="ECO:0000259" key="2">
    <source>
        <dbReference type="Pfam" id="PF14831"/>
    </source>
</evidence>
<sequence length="549" mass="61048">MTSSTDSSATDVEAGSENEAPHLSALFLIRFDQKVGYTIAWKRSSVDIALDGAVEFKSLPSGLHGVDNDLVYFVHEGYAGLSAFARGEATQAERNANFVAVGILVDKKYGRLGRSWLYAEKLEGLARALADDPKSTAPLEEFWQQSNPQPPGPAIRPELIHRHSRSRALSTITAVLPSDQSLPSYHPALAILQYIDVFGPLVFRLQQAALLRKRILFVGAPPVRAACEYAVYNLSVLSSIPPRDRELLSPGTEGLFRLPSLFSIGVHDIPLLEKLNSSKLNGAQSPDAELPSPGWVACTTDEIIGTKSKLYDVIVEMPPVHDAAPRKRQWPTIKTSDGEQIKASQRDVWRFKLLHHELWKHRHESHRSNGNTDEDEEDEAPLLSNSEASAAEDDFNEGYDDSVVEPVTWSRLAYSGFMWWASAGEQDAYTTRERDYDRELLGDLGDYREGLHTAIIAFFHRATSQLIGDLHKMTEQADDSSLDEADGGGDDEEGRSLVLDRDDISRMGLDTWSEADRAFVQEFLWMYFGRQADIQGTSLDCCGMRIPVL</sequence>
<organism evidence="3 4">
    <name type="scientific">Corynespora cassiicola Philippines</name>
    <dbReference type="NCBI Taxonomy" id="1448308"/>
    <lineage>
        <taxon>Eukaryota</taxon>
        <taxon>Fungi</taxon>
        <taxon>Dikarya</taxon>
        <taxon>Ascomycota</taxon>
        <taxon>Pezizomycotina</taxon>
        <taxon>Dothideomycetes</taxon>
        <taxon>Pleosporomycetidae</taxon>
        <taxon>Pleosporales</taxon>
        <taxon>Corynesporascaceae</taxon>
        <taxon>Corynespora</taxon>
    </lineage>
</organism>
<evidence type="ECO:0000256" key="1">
    <source>
        <dbReference type="SAM" id="MobiDB-lite"/>
    </source>
</evidence>
<feature type="domain" description="DUF4484" evidence="2">
    <location>
        <begin position="404"/>
        <end position="546"/>
    </location>
</feature>
<dbReference type="GO" id="GO:0005811">
    <property type="term" value="C:lipid droplet"/>
    <property type="evidence" value="ECO:0007669"/>
    <property type="project" value="TreeGrafter"/>
</dbReference>
<dbReference type="PANTHER" id="PTHR28153:SF1">
    <property type="entry name" value="DUF4484 DOMAIN-CONTAINING PROTEIN"/>
    <property type="match status" value="1"/>
</dbReference>
<feature type="region of interest" description="Disordered" evidence="1">
    <location>
        <begin position="475"/>
        <end position="497"/>
    </location>
</feature>
<dbReference type="Proteomes" id="UP000240883">
    <property type="component" value="Unassembled WGS sequence"/>
</dbReference>
<dbReference type="EMBL" id="KZ678128">
    <property type="protein sequence ID" value="PSN74286.1"/>
    <property type="molecule type" value="Genomic_DNA"/>
</dbReference>
<dbReference type="Pfam" id="PF14831">
    <property type="entry name" value="DUF4484"/>
    <property type="match status" value="1"/>
</dbReference>
<protein>
    <recommendedName>
        <fullName evidence="2">DUF4484 domain-containing protein</fullName>
    </recommendedName>
</protein>